<reference evidence="3" key="2">
    <citation type="submission" date="2019-12" db="EMBL/GenBank/DDBJ databases">
        <title>The whole-genome sequencing of Haloarcula japonica strain pws8.</title>
        <authorList>
            <person name="Verma D.K."/>
            <person name="Gopal K."/>
            <person name="Prasad E.S."/>
        </authorList>
    </citation>
    <scope>NUCLEOTIDE SEQUENCE</scope>
    <source>
        <strain evidence="3">Pws8</strain>
    </source>
</reference>
<accession>A0A0M9AHN8</accession>
<dbReference type="AlphaFoldDB" id="A0A0M9AHN8"/>
<sequence>MTVTLPTEADDWAAAWRDRINERAAFADSADGFTAAFCFEIRADDAYSGEPIQFSVVIEDGVCTAAGTAADPEYDFAFRGPYSQWVTMLQGDLDISAAAMDGTFAVEGDTMRLLRRQDTIAEMVAAAQNVDTEFEY</sequence>
<dbReference type="InterPro" id="IPR036527">
    <property type="entry name" value="SCP2_sterol-bd_dom_sf"/>
</dbReference>
<dbReference type="Pfam" id="PF02036">
    <property type="entry name" value="SCP2"/>
    <property type="match status" value="1"/>
</dbReference>
<proteinExistence type="predicted"/>
<reference evidence="2 4" key="1">
    <citation type="submission" date="2015-08" db="EMBL/GenBank/DDBJ databases">
        <title>Genomes of Isolates from Cabo Rojo, PR.</title>
        <authorList>
            <person name="Sanchez-Nieves R.L."/>
            <person name="Montalvo-Rodriguez R."/>
        </authorList>
    </citation>
    <scope>NUCLEOTIDE SEQUENCE [LARGE SCALE GENOMIC DNA]</scope>
    <source>
        <strain evidence="2 4">SL3</strain>
    </source>
</reference>
<organism evidence="2 4">
    <name type="scientific">Haloarcula rubripromontorii</name>
    <dbReference type="NCBI Taxonomy" id="1705562"/>
    <lineage>
        <taxon>Archaea</taxon>
        <taxon>Methanobacteriati</taxon>
        <taxon>Methanobacteriota</taxon>
        <taxon>Stenosarchaea group</taxon>
        <taxon>Halobacteria</taxon>
        <taxon>Halobacteriales</taxon>
        <taxon>Haloarculaceae</taxon>
        <taxon>Haloarcula</taxon>
    </lineage>
</organism>
<dbReference type="OrthoDB" id="51304at2157"/>
<dbReference type="EMBL" id="LIUF01000007">
    <property type="protein sequence ID" value="KOX91648.1"/>
    <property type="molecule type" value="Genomic_DNA"/>
</dbReference>
<name>A0A0M9AHN8_9EURY</name>
<dbReference type="SUPFAM" id="SSF55718">
    <property type="entry name" value="SCP-like"/>
    <property type="match status" value="1"/>
</dbReference>
<protein>
    <submittedName>
        <fullName evidence="2">Sterol carrier protein</fullName>
    </submittedName>
</protein>
<comment type="caution">
    <text evidence="2">The sequence shown here is derived from an EMBL/GenBank/DDBJ whole genome shotgun (WGS) entry which is preliminary data.</text>
</comment>
<dbReference type="Gene3D" id="3.30.1050.10">
    <property type="entry name" value="SCP2 sterol-binding domain"/>
    <property type="match status" value="1"/>
</dbReference>
<dbReference type="Proteomes" id="UP000037729">
    <property type="component" value="Unassembled WGS sequence"/>
</dbReference>
<keyword evidence="4" id="KW-1185">Reference proteome</keyword>
<dbReference type="RefSeq" id="WP_053969328.1">
    <property type="nucleotide sequence ID" value="NZ_LIUF01000007.1"/>
</dbReference>
<evidence type="ECO:0000313" key="4">
    <source>
        <dbReference type="Proteomes" id="UP000037729"/>
    </source>
</evidence>
<evidence type="ECO:0000259" key="1">
    <source>
        <dbReference type="Pfam" id="PF02036"/>
    </source>
</evidence>
<dbReference type="EMBL" id="WOWB01000001">
    <property type="protein sequence ID" value="NLV05173.1"/>
    <property type="molecule type" value="Genomic_DNA"/>
</dbReference>
<dbReference type="STRING" id="1705562.AMS69_17450"/>
<dbReference type="InterPro" id="IPR003033">
    <property type="entry name" value="SCP2_sterol-bd_dom"/>
</dbReference>
<dbReference type="PATRIC" id="fig|1705562.3.peg.815"/>
<gene>
    <name evidence="2" type="ORF">AMS69_17450</name>
    <name evidence="3" type="ORF">GOC83_03340</name>
</gene>
<dbReference type="Proteomes" id="UP000610611">
    <property type="component" value="Unassembled WGS sequence"/>
</dbReference>
<evidence type="ECO:0000313" key="3">
    <source>
        <dbReference type="EMBL" id="NLV05173.1"/>
    </source>
</evidence>
<evidence type="ECO:0000313" key="2">
    <source>
        <dbReference type="EMBL" id="KOX91648.1"/>
    </source>
</evidence>
<feature type="domain" description="SCP2" evidence="1">
    <location>
        <begin position="31"/>
        <end position="115"/>
    </location>
</feature>